<protein>
    <submittedName>
        <fullName evidence="1">Uncharacterized protein</fullName>
    </submittedName>
</protein>
<evidence type="ECO:0000313" key="2">
    <source>
        <dbReference type="Proteomes" id="UP000551878"/>
    </source>
</evidence>
<feature type="non-terminal residue" evidence="1">
    <location>
        <position position="1"/>
    </location>
</feature>
<reference evidence="1 2" key="1">
    <citation type="submission" date="2020-08" db="EMBL/GenBank/DDBJ databases">
        <title>Genomic Encyclopedia of Type Strains, Phase IV (KMG-IV): sequencing the most valuable type-strain genomes for metagenomic binning, comparative biology and taxonomic classification.</title>
        <authorList>
            <person name="Goeker M."/>
        </authorList>
    </citation>
    <scope>NUCLEOTIDE SEQUENCE [LARGE SCALE GENOMIC DNA]</scope>
    <source>
        <strain evidence="1 2">DSM 24696</strain>
    </source>
</reference>
<accession>A0A840QUR0</accession>
<sequence>RRMHFKAKLAEEEAVLVADRRAPCTFLMREQVTKEFVVNRIPQPGEGSWRCSPMRVGCGKAGDTVS</sequence>
<comment type="caution">
    <text evidence="1">The sequence shown here is derived from an EMBL/GenBank/DDBJ whole genome shotgun (WGS) entry which is preliminary data.</text>
</comment>
<evidence type="ECO:0000313" key="1">
    <source>
        <dbReference type="EMBL" id="MBB5175125.1"/>
    </source>
</evidence>
<keyword evidence="2" id="KW-1185">Reference proteome</keyword>
<organism evidence="1 2">
    <name type="scientific">Texcoconibacillus texcoconensis</name>
    <dbReference type="NCBI Taxonomy" id="1095777"/>
    <lineage>
        <taxon>Bacteria</taxon>
        <taxon>Bacillati</taxon>
        <taxon>Bacillota</taxon>
        <taxon>Bacilli</taxon>
        <taxon>Bacillales</taxon>
        <taxon>Bacillaceae</taxon>
        <taxon>Texcoconibacillus</taxon>
    </lineage>
</organism>
<proteinExistence type="predicted"/>
<dbReference type="Proteomes" id="UP000551878">
    <property type="component" value="Unassembled WGS sequence"/>
</dbReference>
<gene>
    <name evidence="1" type="ORF">HNQ41_003363</name>
</gene>
<name>A0A840QUR0_9BACI</name>
<dbReference type="EMBL" id="JACHHB010000030">
    <property type="protein sequence ID" value="MBB5175125.1"/>
    <property type="molecule type" value="Genomic_DNA"/>
</dbReference>
<dbReference type="AlphaFoldDB" id="A0A840QUR0"/>